<reference evidence="7" key="1">
    <citation type="submission" date="2016-10" db="EMBL/GenBank/DDBJ databases">
        <authorList>
            <person name="de Groot N.N."/>
        </authorList>
    </citation>
    <scope>NUCLEOTIDE SEQUENCE [LARGE SCALE GENOMIC DNA]</scope>
    <source>
        <strain evidence="7">B48</strain>
    </source>
</reference>
<dbReference type="Proteomes" id="UP000198553">
    <property type="component" value="Unassembled WGS sequence"/>
</dbReference>
<dbReference type="OrthoDB" id="107900at2"/>
<keyword evidence="2 4" id="KW-0238">DNA-binding</keyword>
<dbReference type="EMBL" id="FOBW01000008">
    <property type="protein sequence ID" value="SEN00829.1"/>
    <property type="molecule type" value="Genomic_DNA"/>
</dbReference>
<dbReference type="PANTHER" id="PTHR30349:SF81">
    <property type="entry name" value="TYROSINE RECOMBINASE XERC"/>
    <property type="match status" value="1"/>
</dbReference>
<dbReference type="InterPro" id="IPR050090">
    <property type="entry name" value="Tyrosine_recombinase_XerCD"/>
</dbReference>
<evidence type="ECO:0000256" key="3">
    <source>
        <dbReference type="ARBA" id="ARBA00023172"/>
    </source>
</evidence>
<evidence type="ECO:0000313" key="7">
    <source>
        <dbReference type="EMBL" id="SEN00829.1"/>
    </source>
</evidence>
<feature type="domain" description="Core-binding (CB)" evidence="6">
    <location>
        <begin position="4"/>
        <end position="97"/>
    </location>
</feature>
<sequence length="333" mass="38647">MKNNSFQSLLQCFFLDRLIKQKNASAYTVSSYRDTFRIFLKFMKEKKRCNPSKITIEMVNAETVIDFLNYIESTRNNSVNTRNNRLAAIHSFMEYVSFQAPEYLGIAQRVMMIPFKKTETRMVDYLVKEEVESILEVCDPTCWLGRRDRLMISILYNTGVRVSELVSIKIKDVVLNKNGIGLIHVIGKGRKERTIPLWKSTQEYLADFMGESRYSNEDYLFKSKQGENLTRSGVAYRLDCLVKKAALRCPSLLRKRVTPHVFRHTTAMHLLEAGVDISTIAIWLGHESIETTHKYMIADIRLKEKALAKVNEPVLSEFRYRPSEDILNFLDSL</sequence>
<dbReference type="Gene3D" id="1.10.150.130">
    <property type="match status" value="1"/>
</dbReference>
<dbReference type="RefSeq" id="WP_090745718.1">
    <property type="nucleotide sequence ID" value="NZ_FOBW01000008.1"/>
</dbReference>
<keyword evidence="1" id="KW-0229">DNA integration</keyword>
<accession>A0A1H8D106</accession>
<dbReference type="InterPro" id="IPR013762">
    <property type="entry name" value="Integrase-like_cat_sf"/>
</dbReference>
<protein>
    <submittedName>
        <fullName evidence="7">Site-specific recombinase XerD</fullName>
    </submittedName>
</protein>
<dbReference type="AlphaFoldDB" id="A0A1H8D106"/>
<dbReference type="InterPro" id="IPR044068">
    <property type="entry name" value="CB"/>
</dbReference>
<dbReference type="PANTHER" id="PTHR30349">
    <property type="entry name" value="PHAGE INTEGRASE-RELATED"/>
    <property type="match status" value="1"/>
</dbReference>
<keyword evidence="8" id="KW-1185">Reference proteome</keyword>
<dbReference type="Pfam" id="PF00589">
    <property type="entry name" value="Phage_integrase"/>
    <property type="match status" value="1"/>
</dbReference>
<dbReference type="Pfam" id="PF02899">
    <property type="entry name" value="Phage_int_SAM_1"/>
    <property type="match status" value="1"/>
</dbReference>
<dbReference type="STRING" id="930146.SAMN05192533_10829"/>
<dbReference type="Gene3D" id="1.10.443.10">
    <property type="entry name" value="Intergrase catalytic core"/>
    <property type="match status" value="1"/>
</dbReference>
<dbReference type="GO" id="GO:0006310">
    <property type="term" value="P:DNA recombination"/>
    <property type="evidence" value="ECO:0007669"/>
    <property type="project" value="UniProtKB-KW"/>
</dbReference>
<dbReference type="InterPro" id="IPR002104">
    <property type="entry name" value="Integrase_catalytic"/>
</dbReference>
<organism evidence="7 8">
    <name type="scientific">Mesobacillus persicus</name>
    <dbReference type="NCBI Taxonomy" id="930146"/>
    <lineage>
        <taxon>Bacteria</taxon>
        <taxon>Bacillati</taxon>
        <taxon>Bacillota</taxon>
        <taxon>Bacilli</taxon>
        <taxon>Bacillales</taxon>
        <taxon>Bacillaceae</taxon>
        <taxon>Mesobacillus</taxon>
    </lineage>
</organism>
<dbReference type="PROSITE" id="PS51900">
    <property type="entry name" value="CB"/>
    <property type="match status" value="1"/>
</dbReference>
<evidence type="ECO:0000259" key="6">
    <source>
        <dbReference type="PROSITE" id="PS51900"/>
    </source>
</evidence>
<dbReference type="PROSITE" id="PS51898">
    <property type="entry name" value="TYR_RECOMBINASE"/>
    <property type="match status" value="1"/>
</dbReference>
<evidence type="ECO:0000256" key="2">
    <source>
        <dbReference type="ARBA" id="ARBA00023125"/>
    </source>
</evidence>
<feature type="domain" description="Tyr recombinase" evidence="5">
    <location>
        <begin position="121"/>
        <end position="308"/>
    </location>
</feature>
<evidence type="ECO:0000256" key="1">
    <source>
        <dbReference type="ARBA" id="ARBA00022908"/>
    </source>
</evidence>
<dbReference type="InterPro" id="IPR004107">
    <property type="entry name" value="Integrase_SAM-like_N"/>
</dbReference>
<dbReference type="GO" id="GO:0015074">
    <property type="term" value="P:DNA integration"/>
    <property type="evidence" value="ECO:0007669"/>
    <property type="project" value="UniProtKB-KW"/>
</dbReference>
<gene>
    <name evidence="7" type="ORF">SAMN05192533_10829</name>
</gene>
<evidence type="ECO:0000313" key="8">
    <source>
        <dbReference type="Proteomes" id="UP000198553"/>
    </source>
</evidence>
<evidence type="ECO:0000256" key="4">
    <source>
        <dbReference type="PROSITE-ProRule" id="PRU01248"/>
    </source>
</evidence>
<dbReference type="InterPro" id="IPR011010">
    <property type="entry name" value="DNA_brk_join_enz"/>
</dbReference>
<dbReference type="GO" id="GO:0003677">
    <property type="term" value="F:DNA binding"/>
    <property type="evidence" value="ECO:0007669"/>
    <property type="project" value="UniProtKB-UniRule"/>
</dbReference>
<evidence type="ECO:0000259" key="5">
    <source>
        <dbReference type="PROSITE" id="PS51898"/>
    </source>
</evidence>
<proteinExistence type="predicted"/>
<name>A0A1H8D106_9BACI</name>
<dbReference type="SUPFAM" id="SSF56349">
    <property type="entry name" value="DNA breaking-rejoining enzymes"/>
    <property type="match status" value="1"/>
</dbReference>
<keyword evidence="3" id="KW-0233">DNA recombination</keyword>
<dbReference type="InterPro" id="IPR010998">
    <property type="entry name" value="Integrase_recombinase_N"/>
</dbReference>